<name>A0A0A0NKK5_STRRN</name>
<dbReference type="KEGG" id="src:M271_16600"/>
<accession>A0A0A0NKK5</accession>
<organism evidence="1 2">
    <name type="scientific">Streptomyces rapamycinicus (strain ATCC 29253 / DSM 41530 / NRRL 5491 / AYB-994)</name>
    <name type="common">Streptomyces hygroscopicus (strain ATCC 29253)</name>
    <dbReference type="NCBI Taxonomy" id="1343740"/>
    <lineage>
        <taxon>Bacteria</taxon>
        <taxon>Bacillati</taxon>
        <taxon>Actinomycetota</taxon>
        <taxon>Actinomycetes</taxon>
        <taxon>Kitasatosporales</taxon>
        <taxon>Streptomycetaceae</taxon>
        <taxon>Streptomyces</taxon>
        <taxon>Streptomyces violaceusniger group</taxon>
    </lineage>
</organism>
<reference evidence="1 2" key="1">
    <citation type="journal article" date="2018" name="J. Biol. Chem.">
        <title>Discovery of the actinoplanic acid pathway in Streptomyces rapamycinicus reveals a genetically conserved synergism with rapamycin.</title>
        <authorList>
            <person name="Mrak P."/>
            <person name="Krastel P."/>
            <person name="Pivk Lukancic P."/>
            <person name="Tao J."/>
            <person name="Pistorius D."/>
            <person name="Moore C.M."/>
        </authorList>
    </citation>
    <scope>NUCLEOTIDE SEQUENCE [LARGE SCALE GENOMIC DNA]</scope>
    <source>
        <strain evidence="1 2">NRRL 5491</strain>
    </source>
</reference>
<dbReference type="STRING" id="1343740.M271_16600"/>
<protein>
    <submittedName>
        <fullName evidence="1">Uncharacterized protein</fullName>
    </submittedName>
</protein>
<dbReference type="EMBL" id="QYCY01000001">
    <property type="protein sequence ID" value="RLV82107.1"/>
    <property type="molecule type" value="Genomic_DNA"/>
</dbReference>
<sequence>MRDESTYCHRPQRSRAPWHASAAGAAALVTVVALGGCSSSPPGLVESADKKCDTITGRFTGDLAYGKTLGSDDLTKIRKRNTMVRDCGRTSKSCPNPIPRPTEPP</sequence>
<dbReference type="AlphaFoldDB" id="A0A0A0NKK5"/>
<gene>
    <name evidence="1" type="ORF">D3C57_127020</name>
</gene>
<dbReference type="RefSeq" id="WP_020868310.1">
    <property type="nucleotide sequence ID" value="NC_022785.1"/>
</dbReference>
<proteinExistence type="predicted"/>
<dbReference type="Proteomes" id="UP000281594">
    <property type="component" value="Unassembled WGS sequence"/>
</dbReference>
<dbReference type="HOGENOM" id="CLU_2235108_0_0_11"/>
<comment type="caution">
    <text evidence="1">The sequence shown here is derived from an EMBL/GenBank/DDBJ whole genome shotgun (WGS) entry which is preliminary data.</text>
</comment>
<evidence type="ECO:0000313" key="2">
    <source>
        <dbReference type="Proteomes" id="UP000281594"/>
    </source>
</evidence>
<evidence type="ECO:0000313" key="1">
    <source>
        <dbReference type="EMBL" id="RLV82107.1"/>
    </source>
</evidence>